<dbReference type="Proteomes" id="UP000054166">
    <property type="component" value="Unassembled WGS sequence"/>
</dbReference>
<dbReference type="HOGENOM" id="CLU_078027_0_0_1"/>
<organism evidence="1 2">
    <name type="scientific">Piloderma croceum (strain F 1598)</name>
    <dbReference type="NCBI Taxonomy" id="765440"/>
    <lineage>
        <taxon>Eukaryota</taxon>
        <taxon>Fungi</taxon>
        <taxon>Dikarya</taxon>
        <taxon>Basidiomycota</taxon>
        <taxon>Agaricomycotina</taxon>
        <taxon>Agaricomycetes</taxon>
        <taxon>Agaricomycetidae</taxon>
        <taxon>Atheliales</taxon>
        <taxon>Atheliaceae</taxon>
        <taxon>Piloderma</taxon>
    </lineage>
</organism>
<name>A0A0C3EEE2_PILCF</name>
<evidence type="ECO:0000313" key="1">
    <source>
        <dbReference type="EMBL" id="KIM71045.1"/>
    </source>
</evidence>
<protein>
    <submittedName>
        <fullName evidence="1">Uncharacterized protein</fullName>
    </submittedName>
</protein>
<gene>
    <name evidence="1" type="ORF">PILCRDRAFT_17447</name>
</gene>
<dbReference type="AlphaFoldDB" id="A0A0C3EEE2"/>
<dbReference type="EMBL" id="KN833548">
    <property type="protein sequence ID" value="KIM71045.1"/>
    <property type="molecule type" value="Genomic_DNA"/>
</dbReference>
<sequence length="310" mass="36046">MLPRQRKLPKPPVTLRPDHYRQAYDDYLDEHVRERNPAVDRFPCFKPHIKALTRERVLHPFIETNRPGPPTDKSVPIRDRKYYPYADQDVHYNIPRSERLLLVDTRNLTVPPCTEEVPTAVSAIFTVLAPRNSPCALVYPGLLWPNNFGPMDLPAVVDDTIGERFEGMRRMRKSIAGFIGRVRNMLLPWQIEEIESPLLTLYTLHGRQLCEKKVNRDMFFRIVHPTFNPLVNRAESNFLRGACYTFRKMQLEQLASSIDHLLRSPQLDIHVCSKLLAMGCLDNDDLEEKAYQFLEAYEDEAQGDNFELDT</sequence>
<reference evidence="2" key="2">
    <citation type="submission" date="2015-01" db="EMBL/GenBank/DDBJ databases">
        <title>Evolutionary Origins and Diversification of the Mycorrhizal Mutualists.</title>
        <authorList>
            <consortium name="DOE Joint Genome Institute"/>
            <consortium name="Mycorrhizal Genomics Consortium"/>
            <person name="Kohler A."/>
            <person name="Kuo A."/>
            <person name="Nagy L.G."/>
            <person name="Floudas D."/>
            <person name="Copeland A."/>
            <person name="Barry K.W."/>
            <person name="Cichocki N."/>
            <person name="Veneault-Fourrey C."/>
            <person name="LaButti K."/>
            <person name="Lindquist E.A."/>
            <person name="Lipzen A."/>
            <person name="Lundell T."/>
            <person name="Morin E."/>
            <person name="Murat C."/>
            <person name="Riley R."/>
            <person name="Ohm R."/>
            <person name="Sun H."/>
            <person name="Tunlid A."/>
            <person name="Henrissat B."/>
            <person name="Grigoriev I.V."/>
            <person name="Hibbett D.S."/>
            <person name="Martin F."/>
        </authorList>
    </citation>
    <scope>NUCLEOTIDE SEQUENCE [LARGE SCALE GENOMIC DNA]</scope>
    <source>
        <strain evidence="2">F 1598</strain>
    </source>
</reference>
<evidence type="ECO:0000313" key="2">
    <source>
        <dbReference type="Proteomes" id="UP000054166"/>
    </source>
</evidence>
<dbReference type="InParanoid" id="A0A0C3EEE2"/>
<keyword evidence="2" id="KW-1185">Reference proteome</keyword>
<accession>A0A0C3EEE2</accession>
<reference evidence="1 2" key="1">
    <citation type="submission" date="2014-04" db="EMBL/GenBank/DDBJ databases">
        <authorList>
            <consortium name="DOE Joint Genome Institute"/>
            <person name="Kuo A."/>
            <person name="Tarkka M."/>
            <person name="Buscot F."/>
            <person name="Kohler A."/>
            <person name="Nagy L.G."/>
            <person name="Floudas D."/>
            <person name="Copeland A."/>
            <person name="Barry K.W."/>
            <person name="Cichocki N."/>
            <person name="Veneault-Fourrey C."/>
            <person name="LaButti K."/>
            <person name="Lindquist E.A."/>
            <person name="Lipzen A."/>
            <person name="Lundell T."/>
            <person name="Morin E."/>
            <person name="Murat C."/>
            <person name="Sun H."/>
            <person name="Tunlid A."/>
            <person name="Henrissat B."/>
            <person name="Grigoriev I.V."/>
            <person name="Hibbett D.S."/>
            <person name="Martin F."/>
            <person name="Nordberg H.P."/>
            <person name="Cantor M.N."/>
            <person name="Hua S.X."/>
        </authorList>
    </citation>
    <scope>NUCLEOTIDE SEQUENCE [LARGE SCALE GENOMIC DNA]</scope>
    <source>
        <strain evidence="1 2">F 1598</strain>
    </source>
</reference>
<proteinExistence type="predicted"/>